<evidence type="ECO:0000313" key="2">
    <source>
        <dbReference type="EMBL" id="SMC07225.1"/>
    </source>
</evidence>
<dbReference type="AlphaFoldDB" id="A0A1W1WLW5"/>
<keyword evidence="1" id="KW-0472">Membrane</keyword>
<feature type="transmembrane region" description="Helical" evidence="1">
    <location>
        <begin position="21"/>
        <end position="53"/>
    </location>
</feature>
<evidence type="ECO:0000256" key="1">
    <source>
        <dbReference type="SAM" id="Phobius"/>
    </source>
</evidence>
<accession>A0A1W1WLW5</accession>
<organism evidence="2 3">
    <name type="scientific">Sulfobacillus thermosulfidooxidans (strain DSM 9293 / VKM B-1269 / AT-1)</name>
    <dbReference type="NCBI Taxonomy" id="929705"/>
    <lineage>
        <taxon>Bacteria</taxon>
        <taxon>Bacillati</taxon>
        <taxon>Bacillota</taxon>
        <taxon>Clostridia</taxon>
        <taxon>Eubacteriales</taxon>
        <taxon>Clostridiales Family XVII. Incertae Sedis</taxon>
        <taxon>Sulfobacillus</taxon>
    </lineage>
</organism>
<dbReference type="EMBL" id="FWWY01000001">
    <property type="protein sequence ID" value="SMC07225.1"/>
    <property type="molecule type" value="Genomic_DNA"/>
</dbReference>
<protein>
    <submittedName>
        <fullName evidence="2">Uncharacterized protein</fullName>
    </submittedName>
</protein>
<dbReference type="STRING" id="28034.BFX07_06710"/>
<sequence length="63" mass="7132">MLTKRWATLERQRPQLKWVKWGEFAGAFFTAGGLVGMGTFWLGILLIIGFGIYGYSILSKPHD</sequence>
<keyword evidence="1" id="KW-0812">Transmembrane</keyword>
<proteinExistence type="predicted"/>
<gene>
    <name evidence="2" type="ORF">SAMN00768000_3273</name>
</gene>
<keyword evidence="3" id="KW-1185">Reference proteome</keyword>
<reference evidence="3" key="1">
    <citation type="submission" date="2017-04" db="EMBL/GenBank/DDBJ databases">
        <authorList>
            <person name="Varghese N."/>
            <person name="Submissions S."/>
        </authorList>
    </citation>
    <scope>NUCLEOTIDE SEQUENCE [LARGE SCALE GENOMIC DNA]</scope>
    <source>
        <strain evidence="3">DSM 9293</strain>
    </source>
</reference>
<keyword evidence="1" id="KW-1133">Transmembrane helix</keyword>
<dbReference type="Proteomes" id="UP000192660">
    <property type="component" value="Unassembled WGS sequence"/>
</dbReference>
<evidence type="ECO:0000313" key="3">
    <source>
        <dbReference type="Proteomes" id="UP000192660"/>
    </source>
</evidence>
<dbReference type="RefSeq" id="WP_020374803.1">
    <property type="nucleotide sequence ID" value="NZ_FWWY01000001.1"/>
</dbReference>
<name>A0A1W1WLW5_SULTA</name>